<evidence type="ECO:0000313" key="3">
    <source>
        <dbReference type="EMBL" id="KAJ7733541.1"/>
    </source>
</evidence>
<proteinExistence type="inferred from homology"/>
<dbReference type="GO" id="GO:0140469">
    <property type="term" value="P:GCN2-mediated signaling"/>
    <property type="evidence" value="ECO:0007669"/>
    <property type="project" value="TreeGrafter"/>
</dbReference>
<gene>
    <name evidence="3" type="ORF">DFH07DRAFT_967931</name>
</gene>
<dbReference type="AlphaFoldDB" id="A0AAD7I2I7"/>
<feature type="domain" description="Impact N-terminal" evidence="2">
    <location>
        <begin position="29"/>
        <end position="150"/>
    </location>
</feature>
<dbReference type="InterPro" id="IPR023582">
    <property type="entry name" value="Impact"/>
</dbReference>
<organism evidence="3 4">
    <name type="scientific">Mycena maculata</name>
    <dbReference type="NCBI Taxonomy" id="230809"/>
    <lineage>
        <taxon>Eukaryota</taxon>
        <taxon>Fungi</taxon>
        <taxon>Dikarya</taxon>
        <taxon>Basidiomycota</taxon>
        <taxon>Agaricomycotina</taxon>
        <taxon>Agaricomycetes</taxon>
        <taxon>Agaricomycetidae</taxon>
        <taxon>Agaricales</taxon>
        <taxon>Marasmiineae</taxon>
        <taxon>Mycenaceae</taxon>
        <taxon>Mycena</taxon>
    </lineage>
</organism>
<dbReference type="SUPFAM" id="SSF54211">
    <property type="entry name" value="Ribosomal protein S5 domain 2-like"/>
    <property type="match status" value="1"/>
</dbReference>
<name>A0AAD7I2I7_9AGAR</name>
<dbReference type="InterPro" id="IPR036956">
    <property type="entry name" value="Impact_N_sf"/>
</dbReference>
<dbReference type="GO" id="GO:0005737">
    <property type="term" value="C:cytoplasm"/>
    <property type="evidence" value="ECO:0007669"/>
    <property type="project" value="TreeGrafter"/>
</dbReference>
<evidence type="ECO:0000259" key="2">
    <source>
        <dbReference type="Pfam" id="PF01205"/>
    </source>
</evidence>
<dbReference type="InterPro" id="IPR001498">
    <property type="entry name" value="Impact_N"/>
</dbReference>
<dbReference type="PROSITE" id="PS00910">
    <property type="entry name" value="UPF0029"/>
    <property type="match status" value="1"/>
</dbReference>
<comment type="similarity">
    <text evidence="1">Belongs to the IMPACT family.</text>
</comment>
<keyword evidence="4" id="KW-1185">Reference proteome</keyword>
<dbReference type="Pfam" id="PF01205">
    <property type="entry name" value="Impact_N"/>
    <property type="match status" value="1"/>
</dbReference>
<dbReference type="GO" id="GO:0006446">
    <property type="term" value="P:regulation of translational initiation"/>
    <property type="evidence" value="ECO:0007669"/>
    <property type="project" value="TreeGrafter"/>
</dbReference>
<dbReference type="GO" id="GO:0005840">
    <property type="term" value="C:ribosome"/>
    <property type="evidence" value="ECO:0007669"/>
    <property type="project" value="UniProtKB-KW"/>
</dbReference>
<evidence type="ECO:0000256" key="1">
    <source>
        <dbReference type="ARBA" id="ARBA00007665"/>
    </source>
</evidence>
<dbReference type="Gene3D" id="3.30.230.30">
    <property type="entry name" value="Impact, N-terminal domain"/>
    <property type="match status" value="1"/>
</dbReference>
<keyword evidence="3" id="KW-0689">Ribosomal protein</keyword>
<dbReference type="InterPro" id="IPR020568">
    <property type="entry name" value="Ribosomal_Su5_D2-typ_SF"/>
</dbReference>
<sequence>MSSGNLDSFIISARPQPQPVATSQEIRDRGSLFVATIYAASSPAQAAAAIQHLSKVVHSDSQKPGPASHEMNAWRCMVLKEGCTGLSGPDDFEVRESSSDDGERWAGEKILAILRTQGIIDAALVVSRWYGGIMLGPARFSHIETCALEVCREFKRREEVKDALVTLRTLDDILTQLRDELAASTRQASPKVKAPDYSGWIDWDLPKARRLIRARESAVNSVKELIARQQQNAMQQ</sequence>
<dbReference type="PANTHER" id="PTHR16301">
    <property type="entry name" value="IMPACT-RELATED"/>
    <property type="match status" value="1"/>
</dbReference>
<dbReference type="PANTHER" id="PTHR16301:SF25">
    <property type="entry name" value="PROTEIN IMPACT"/>
    <property type="match status" value="1"/>
</dbReference>
<dbReference type="EMBL" id="JARJLG010000167">
    <property type="protein sequence ID" value="KAJ7733541.1"/>
    <property type="molecule type" value="Genomic_DNA"/>
</dbReference>
<evidence type="ECO:0000313" key="4">
    <source>
        <dbReference type="Proteomes" id="UP001215280"/>
    </source>
</evidence>
<comment type="caution">
    <text evidence="3">The sequence shown here is derived from an EMBL/GenBank/DDBJ whole genome shotgun (WGS) entry which is preliminary data.</text>
</comment>
<accession>A0AAD7I2I7</accession>
<keyword evidence="3" id="KW-0687">Ribonucleoprotein</keyword>
<dbReference type="InterPro" id="IPR020569">
    <property type="entry name" value="UPF0029_Impact_CS"/>
</dbReference>
<protein>
    <submittedName>
        <fullName evidence="3">Ribosomal protein S5 domain 2-type protein</fullName>
    </submittedName>
</protein>
<reference evidence="3" key="1">
    <citation type="submission" date="2023-03" db="EMBL/GenBank/DDBJ databases">
        <title>Massive genome expansion in bonnet fungi (Mycena s.s.) driven by repeated elements and novel gene families across ecological guilds.</title>
        <authorList>
            <consortium name="Lawrence Berkeley National Laboratory"/>
            <person name="Harder C.B."/>
            <person name="Miyauchi S."/>
            <person name="Viragh M."/>
            <person name="Kuo A."/>
            <person name="Thoen E."/>
            <person name="Andreopoulos B."/>
            <person name="Lu D."/>
            <person name="Skrede I."/>
            <person name="Drula E."/>
            <person name="Henrissat B."/>
            <person name="Morin E."/>
            <person name="Kohler A."/>
            <person name="Barry K."/>
            <person name="LaButti K."/>
            <person name="Morin E."/>
            <person name="Salamov A."/>
            <person name="Lipzen A."/>
            <person name="Mereny Z."/>
            <person name="Hegedus B."/>
            <person name="Baldrian P."/>
            <person name="Stursova M."/>
            <person name="Weitz H."/>
            <person name="Taylor A."/>
            <person name="Grigoriev I.V."/>
            <person name="Nagy L.G."/>
            <person name="Martin F."/>
            <person name="Kauserud H."/>
        </authorList>
    </citation>
    <scope>NUCLEOTIDE SEQUENCE</scope>
    <source>
        <strain evidence="3">CBHHK188m</strain>
    </source>
</reference>
<dbReference type="Proteomes" id="UP001215280">
    <property type="component" value="Unassembled WGS sequence"/>
</dbReference>